<dbReference type="STRING" id="1940790.L21SP3_02282"/>
<keyword evidence="1" id="KW-0472">Membrane</keyword>
<feature type="transmembrane region" description="Helical" evidence="1">
    <location>
        <begin position="81"/>
        <end position="101"/>
    </location>
</feature>
<dbReference type="EMBL" id="CP019633">
    <property type="protein sequence ID" value="AQQ10450.1"/>
    <property type="molecule type" value="Genomic_DNA"/>
</dbReference>
<name>A0A1Q2HSU5_9BACT</name>
<dbReference type="KEGG" id="pbu:L21SP3_02282"/>
<gene>
    <name evidence="2" type="ORF">L21SP3_02282</name>
</gene>
<dbReference type="OrthoDB" id="9894120at2"/>
<protein>
    <submittedName>
        <fullName evidence="2">Uncharacterized protein</fullName>
    </submittedName>
</protein>
<keyword evidence="1" id="KW-1133">Transmembrane helix</keyword>
<dbReference type="AlphaFoldDB" id="A0A1Q2HSU5"/>
<reference evidence="3" key="1">
    <citation type="submission" date="2017-02" db="EMBL/GenBank/DDBJ databases">
        <title>Comparative genomics and description of representatives of a novel lineage of planctomycetes thriving in anoxic sediments.</title>
        <authorList>
            <person name="Spring S."/>
            <person name="Bunk B."/>
            <person name="Sproer C."/>
            <person name="Klenk H.-P."/>
        </authorList>
    </citation>
    <scope>NUCLEOTIDE SEQUENCE [LARGE SCALE GENOMIC DNA]</scope>
    <source>
        <strain evidence="3">L21-RPul-D3</strain>
    </source>
</reference>
<evidence type="ECO:0000313" key="3">
    <source>
        <dbReference type="Proteomes" id="UP000188273"/>
    </source>
</evidence>
<keyword evidence="1" id="KW-0812">Transmembrane</keyword>
<keyword evidence="3" id="KW-1185">Reference proteome</keyword>
<evidence type="ECO:0000313" key="2">
    <source>
        <dbReference type="EMBL" id="AQQ10450.1"/>
    </source>
</evidence>
<evidence type="ECO:0000256" key="1">
    <source>
        <dbReference type="SAM" id="Phobius"/>
    </source>
</evidence>
<feature type="transmembrane region" description="Helical" evidence="1">
    <location>
        <begin position="44"/>
        <end position="69"/>
    </location>
</feature>
<organism evidence="2 3">
    <name type="scientific">Sedimentisphaera cyanobacteriorum</name>
    <dbReference type="NCBI Taxonomy" id="1940790"/>
    <lineage>
        <taxon>Bacteria</taxon>
        <taxon>Pseudomonadati</taxon>
        <taxon>Planctomycetota</taxon>
        <taxon>Phycisphaerae</taxon>
        <taxon>Sedimentisphaerales</taxon>
        <taxon>Sedimentisphaeraceae</taxon>
        <taxon>Sedimentisphaera</taxon>
    </lineage>
</organism>
<accession>A0A1Q2HSU5</accession>
<dbReference type="Proteomes" id="UP000188273">
    <property type="component" value="Chromosome"/>
</dbReference>
<proteinExistence type="predicted"/>
<dbReference type="RefSeq" id="WP_123785194.1">
    <property type="nucleotide sequence ID" value="NZ_CP019633.1"/>
</dbReference>
<sequence>MALKSFYKTALSSLITVFFLYLVNYAAGLTLTSSSFLLSSATAFMLIWGLFWKIGISASLIAVVIGGMFNKRKAVRIGGVFFLFIALAFIISLMLGQWGYYLKMGAIKGSSKIPVSKIKNSVLINLPDTKKAETLVHYTDLDLNFPEWAGDLKSHSVWYYNSSGNKAVQIFYGNRTIGKFSYIIISENSDIGKVYPYSDDYYDQIAEDFYLTSAEYKGPLWLFEPEN</sequence>